<reference evidence="13" key="1">
    <citation type="journal article" date="2015" name="PLoS Genet.">
        <title>Genome Sequence and Transcriptome Analyses of Chrysochromulina tobin: Metabolic Tools for Enhanced Algal Fitness in the Prominent Order Prymnesiales (Haptophyceae).</title>
        <authorList>
            <person name="Hovde B.T."/>
            <person name="Deodato C.R."/>
            <person name="Hunsperger H.M."/>
            <person name="Ryken S.A."/>
            <person name="Yost W."/>
            <person name="Jha R.K."/>
            <person name="Patterson J."/>
            <person name="Monnat R.J. Jr."/>
            <person name="Barlow S.B."/>
            <person name="Starkenburg S.R."/>
            <person name="Cattolico R.A."/>
        </authorList>
    </citation>
    <scope>NUCLEOTIDE SEQUENCE</scope>
    <source>
        <strain evidence="13">CCMP291</strain>
    </source>
</reference>
<evidence type="ECO:0000259" key="11">
    <source>
        <dbReference type="Pfam" id="PF00999"/>
    </source>
</evidence>
<feature type="transmembrane region" description="Helical" evidence="10">
    <location>
        <begin position="363"/>
        <end position="383"/>
    </location>
</feature>
<feature type="transmembrane region" description="Helical" evidence="10">
    <location>
        <begin position="155"/>
        <end position="181"/>
    </location>
</feature>
<dbReference type="GO" id="GO:0015385">
    <property type="term" value="F:sodium:proton antiporter activity"/>
    <property type="evidence" value="ECO:0007669"/>
    <property type="project" value="InterPro"/>
</dbReference>
<keyword evidence="4 10" id="KW-1133">Transmembrane helix</keyword>
<dbReference type="PANTHER" id="PTHR10110">
    <property type="entry name" value="SODIUM/HYDROGEN EXCHANGER"/>
    <property type="match status" value="1"/>
</dbReference>
<feature type="transmembrane region" description="Helical" evidence="10">
    <location>
        <begin position="23"/>
        <end position="41"/>
    </location>
</feature>
<dbReference type="EMBL" id="JWZX01000496">
    <property type="protein sequence ID" value="KOO52802.1"/>
    <property type="molecule type" value="Genomic_DNA"/>
</dbReference>
<dbReference type="InterPro" id="IPR004709">
    <property type="entry name" value="NaH_exchanger"/>
</dbReference>
<evidence type="ECO:0000256" key="5">
    <source>
        <dbReference type="ARBA" id="ARBA00023053"/>
    </source>
</evidence>
<proteinExistence type="predicted"/>
<keyword evidence="8" id="KW-0739">Sodium transport</keyword>
<keyword evidence="13" id="KW-1185">Reference proteome</keyword>
<dbReference type="GO" id="GO:0098719">
    <property type="term" value="P:sodium ion import across plasma membrane"/>
    <property type="evidence" value="ECO:0007669"/>
    <property type="project" value="TreeGrafter"/>
</dbReference>
<evidence type="ECO:0000256" key="1">
    <source>
        <dbReference type="ARBA" id="ARBA00004141"/>
    </source>
</evidence>
<evidence type="ECO:0000313" key="12">
    <source>
        <dbReference type="EMBL" id="KOO52802.1"/>
    </source>
</evidence>
<dbReference type="PRINTS" id="PR01084">
    <property type="entry name" value="NAHEXCHNGR"/>
</dbReference>
<evidence type="ECO:0000313" key="13">
    <source>
        <dbReference type="Proteomes" id="UP000037460"/>
    </source>
</evidence>
<feature type="transmembrane region" description="Helical" evidence="10">
    <location>
        <begin position="331"/>
        <end position="351"/>
    </location>
</feature>
<evidence type="ECO:0000256" key="6">
    <source>
        <dbReference type="ARBA" id="ARBA00023065"/>
    </source>
</evidence>
<dbReference type="Proteomes" id="UP000037460">
    <property type="component" value="Unassembled WGS sequence"/>
</dbReference>
<evidence type="ECO:0000256" key="2">
    <source>
        <dbReference type="ARBA" id="ARBA00022448"/>
    </source>
</evidence>
<keyword evidence="6" id="KW-0406">Ion transport</keyword>
<keyword evidence="2" id="KW-0813">Transport</keyword>
<name>A0A0M0LPH0_9EUKA</name>
<gene>
    <name evidence="12" type="ORF">Ctob_010955</name>
</gene>
<dbReference type="AlphaFoldDB" id="A0A0M0LPH0"/>
<evidence type="ECO:0000256" key="8">
    <source>
        <dbReference type="ARBA" id="ARBA00023201"/>
    </source>
</evidence>
<dbReference type="InterPro" id="IPR006153">
    <property type="entry name" value="Cation/H_exchanger_TM"/>
</dbReference>
<dbReference type="OrthoDB" id="196264at2759"/>
<feature type="domain" description="Cation/H+ exchanger transmembrane" evidence="11">
    <location>
        <begin position="20"/>
        <end position="388"/>
    </location>
</feature>
<evidence type="ECO:0000256" key="3">
    <source>
        <dbReference type="ARBA" id="ARBA00022692"/>
    </source>
</evidence>
<dbReference type="InterPro" id="IPR018422">
    <property type="entry name" value="Cation/H_exchanger_CPA1"/>
</dbReference>
<feature type="region of interest" description="Disordered" evidence="9">
    <location>
        <begin position="447"/>
        <end position="479"/>
    </location>
</feature>
<feature type="transmembrane region" description="Helical" evidence="10">
    <location>
        <begin position="53"/>
        <end position="71"/>
    </location>
</feature>
<keyword evidence="3 10" id="KW-0812">Transmembrane</keyword>
<keyword evidence="7 10" id="KW-0472">Membrane</keyword>
<evidence type="ECO:0000256" key="10">
    <source>
        <dbReference type="SAM" id="Phobius"/>
    </source>
</evidence>
<comment type="subcellular location">
    <subcellularLocation>
        <location evidence="1">Membrane</location>
        <topology evidence="1">Multi-pass membrane protein</topology>
    </subcellularLocation>
</comment>
<evidence type="ECO:0000256" key="4">
    <source>
        <dbReference type="ARBA" id="ARBA00022989"/>
    </source>
</evidence>
<feature type="transmembrane region" description="Helical" evidence="10">
    <location>
        <begin position="291"/>
        <end position="311"/>
    </location>
</feature>
<evidence type="ECO:0000256" key="9">
    <source>
        <dbReference type="SAM" id="MobiDB-lite"/>
    </source>
</evidence>
<accession>A0A0M0LPH0</accession>
<dbReference type="Pfam" id="PF00999">
    <property type="entry name" value="Na_H_Exchanger"/>
    <property type="match status" value="1"/>
</dbReference>
<dbReference type="Gene3D" id="6.10.140.1330">
    <property type="match status" value="1"/>
</dbReference>
<keyword evidence="5" id="KW-0915">Sodium</keyword>
<dbReference type="GO" id="GO:0015386">
    <property type="term" value="F:potassium:proton antiporter activity"/>
    <property type="evidence" value="ECO:0007669"/>
    <property type="project" value="TreeGrafter"/>
</dbReference>
<evidence type="ECO:0000256" key="7">
    <source>
        <dbReference type="ARBA" id="ARBA00023136"/>
    </source>
</evidence>
<dbReference type="PANTHER" id="PTHR10110:SF187">
    <property type="entry name" value="SODIUM_HYDROGEN EXCHANGER"/>
    <property type="match status" value="1"/>
</dbReference>
<sequence length="479" mass="51783">MTIKSSIPPALLLTDANLFFDPTFFTLFLLPPIIFEAGYSLNMPLFWKNIGPILSLAIFGTLISTGVTWYFLYSDSTDWLIDLSFSESGQFAALISAVDPVATLAIFTALKVDPNLNSIVVGESVLNDAVALISFRAVTHYGINTFDEIESISLAFVVTGVGSATVGCTIGAFAALTFRVMGMGKQPHLMPHVECIIFVLVAYISFVGAELFENSGIVSSMFAGFTMRAYARPNLSAPARVGIDQLLKVFASLSENTVYLLVGLAITIELEYITNEDLEGTTLHWVDANKAFLFVIVLAVAVRAVHVFPILNFFNCIAPSPEHVVPIGQQVVCWFSGLRGAIAVALAYQVAGDTDGGTANNKHIIRAATMMVVVFTTFAFGGATPTLLSQMQVATNCEPPTEEAKPAAGTIFKTLEDWLVDPDVEAAQYHEMHDHDNGTAPWRTKFPGVAQDFPKKNPAAPGVRTRLSRPEPLPNQMSA</sequence>
<organism evidence="12 13">
    <name type="scientific">Chrysochromulina tobinii</name>
    <dbReference type="NCBI Taxonomy" id="1460289"/>
    <lineage>
        <taxon>Eukaryota</taxon>
        <taxon>Haptista</taxon>
        <taxon>Haptophyta</taxon>
        <taxon>Prymnesiophyceae</taxon>
        <taxon>Prymnesiales</taxon>
        <taxon>Chrysochromulinaceae</taxon>
        <taxon>Chrysochromulina</taxon>
    </lineage>
</organism>
<protein>
    <submittedName>
        <fullName evidence="12">Sodium hydrogen exchanger 6-like protein</fullName>
    </submittedName>
</protein>
<comment type="caution">
    <text evidence="12">The sequence shown here is derived from an EMBL/GenBank/DDBJ whole genome shotgun (WGS) entry which is preliminary data.</text>
</comment>
<feature type="transmembrane region" description="Helical" evidence="10">
    <location>
        <begin position="193"/>
        <end position="212"/>
    </location>
</feature>
<dbReference type="GO" id="GO:0005886">
    <property type="term" value="C:plasma membrane"/>
    <property type="evidence" value="ECO:0007669"/>
    <property type="project" value="TreeGrafter"/>
</dbReference>
<dbReference type="GO" id="GO:0051453">
    <property type="term" value="P:regulation of intracellular pH"/>
    <property type="evidence" value="ECO:0007669"/>
    <property type="project" value="TreeGrafter"/>
</dbReference>
<feature type="transmembrane region" description="Helical" evidence="10">
    <location>
        <begin position="91"/>
        <end position="112"/>
    </location>
</feature>